<dbReference type="InterPro" id="IPR031654">
    <property type="entry name" value="Capsid_N"/>
</dbReference>
<sequence>MGGSLLQLIAVGVQDIYLIGNPQITYFKNVFKKYTNFAIESIQQVFDGSNDFGQLCKVIIDRKGDLIKDIFFEILLPVLPEGYYWTNGIGNVLLKQVDLEIGGQLIDRHYSEWLDIWSQLTTTAGKMGSYDSMVGNFETISSINSNAQSQLRLYIPLFFWFNRDYGMALPLIALQYHDVALKIQFRAFNECIRNDNTNDSIASSSFVACQCWVDYIMLDTEERRKFANTSHEYLIEQLQFSEDTTIPASSTNYSCALRFNHPVKELYWIHVPNKYEQANALTGNQQLNYSLPNDTETFKNGVLYLNGSERFNSRPSTYFRLVQDYQYHTRYSGKNIYTYSFGLYPERAQPSGTCNMSKFASITLYLDYLTINKAGYDMILKVYAVNYNILRIMSGMGGLSFSN</sequence>
<name>A0A6C0HMY4_9ZZZZ</name>
<dbReference type="AlphaFoldDB" id="A0A6C0HMY4"/>
<dbReference type="InterPro" id="IPR016112">
    <property type="entry name" value="VP_dsDNA_II"/>
</dbReference>
<reference evidence="3" key="1">
    <citation type="journal article" date="2020" name="Nature">
        <title>Giant virus diversity and host interactions through global metagenomics.</title>
        <authorList>
            <person name="Schulz F."/>
            <person name="Roux S."/>
            <person name="Paez-Espino D."/>
            <person name="Jungbluth S."/>
            <person name="Walsh D.A."/>
            <person name="Denef V.J."/>
            <person name="McMahon K.D."/>
            <person name="Konstantinidis K.T."/>
            <person name="Eloe-Fadrosh E.A."/>
            <person name="Kyrpides N.C."/>
            <person name="Woyke T."/>
        </authorList>
    </citation>
    <scope>NUCLEOTIDE SEQUENCE</scope>
    <source>
        <strain evidence="3">GVMAG-M-3300023184-13</strain>
    </source>
</reference>
<dbReference type="Pfam" id="PF16903">
    <property type="entry name" value="Capsid_N"/>
    <property type="match status" value="1"/>
</dbReference>
<protein>
    <recommendedName>
        <fullName evidence="4">Major capsid protein N-terminal domain-containing protein</fullName>
    </recommendedName>
</protein>
<evidence type="ECO:0008006" key="4">
    <source>
        <dbReference type="Google" id="ProtNLM"/>
    </source>
</evidence>
<dbReference type="InterPro" id="IPR038519">
    <property type="entry name" value="MCP_C_sf"/>
</dbReference>
<feature type="domain" description="Major capsid protein C-terminal" evidence="1">
    <location>
        <begin position="222"/>
        <end position="398"/>
    </location>
</feature>
<dbReference type="Pfam" id="PF04451">
    <property type="entry name" value="Capsid_NCLDV"/>
    <property type="match status" value="1"/>
</dbReference>
<dbReference type="GO" id="GO:0005198">
    <property type="term" value="F:structural molecule activity"/>
    <property type="evidence" value="ECO:0007669"/>
    <property type="project" value="InterPro"/>
</dbReference>
<feature type="domain" description="Major capsid protein N-terminal" evidence="2">
    <location>
        <begin position="25"/>
        <end position="219"/>
    </location>
</feature>
<proteinExistence type="predicted"/>
<accession>A0A6C0HMY4</accession>
<dbReference type="EMBL" id="MN739989">
    <property type="protein sequence ID" value="QHT81737.1"/>
    <property type="molecule type" value="Genomic_DNA"/>
</dbReference>
<dbReference type="Gene3D" id="2.70.9.10">
    <property type="entry name" value="Adenovirus Type 2 Hexon, domain 4"/>
    <property type="match status" value="1"/>
</dbReference>
<evidence type="ECO:0000259" key="2">
    <source>
        <dbReference type="Pfam" id="PF16903"/>
    </source>
</evidence>
<evidence type="ECO:0000259" key="1">
    <source>
        <dbReference type="Pfam" id="PF04451"/>
    </source>
</evidence>
<dbReference type="SUPFAM" id="SSF49749">
    <property type="entry name" value="Group II dsDNA viruses VP"/>
    <property type="match status" value="2"/>
</dbReference>
<evidence type="ECO:0000313" key="3">
    <source>
        <dbReference type="EMBL" id="QHT81737.1"/>
    </source>
</evidence>
<dbReference type="InterPro" id="IPR007542">
    <property type="entry name" value="MCP_C"/>
</dbReference>
<organism evidence="3">
    <name type="scientific">viral metagenome</name>
    <dbReference type="NCBI Taxonomy" id="1070528"/>
    <lineage>
        <taxon>unclassified sequences</taxon>
        <taxon>metagenomes</taxon>
        <taxon>organismal metagenomes</taxon>
    </lineage>
</organism>
<dbReference type="Gene3D" id="2.70.9.20">
    <property type="entry name" value="Major capsid protein Vp54"/>
    <property type="match status" value="1"/>
</dbReference>